<feature type="region of interest" description="Disordered" evidence="1">
    <location>
        <begin position="453"/>
        <end position="481"/>
    </location>
</feature>
<evidence type="ECO:0000256" key="1">
    <source>
        <dbReference type="SAM" id="MobiDB-lite"/>
    </source>
</evidence>
<dbReference type="RefSeq" id="WP_394306207.1">
    <property type="nucleotide sequence ID" value="NZ_JASKMA010000006.1"/>
</dbReference>
<reference evidence="3 4" key="1">
    <citation type="submission" date="2023-05" db="EMBL/GenBank/DDBJ databases">
        <title>Streptomyces fuscus sp. nov., a brown-black pigment producing actinomyces isolated from dry sand of Sea duck farm.</title>
        <authorList>
            <person name="Xie J."/>
            <person name="Shen N."/>
        </authorList>
    </citation>
    <scope>NUCLEOTIDE SEQUENCE [LARGE SCALE GENOMIC DNA]</scope>
    <source>
        <strain evidence="3 4">CGMCC 4.1745</strain>
    </source>
</reference>
<dbReference type="EMBL" id="JASKMA010000006">
    <property type="protein sequence ID" value="MDT6983962.1"/>
    <property type="molecule type" value="Genomic_DNA"/>
</dbReference>
<feature type="compositionally biased region" description="Low complexity" evidence="1">
    <location>
        <begin position="536"/>
        <end position="548"/>
    </location>
</feature>
<keyword evidence="2" id="KW-1133">Transmembrane helix</keyword>
<keyword evidence="4" id="KW-1185">Reference proteome</keyword>
<feature type="region of interest" description="Disordered" evidence="1">
    <location>
        <begin position="512"/>
        <end position="557"/>
    </location>
</feature>
<evidence type="ECO:0008006" key="5">
    <source>
        <dbReference type="Google" id="ProtNLM"/>
    </source>
</evidence>
<feature type="region of interest" description="Disordered" evidence="1">
    <location>
        <begin position="351"/>
        <end position="385"/>
    </location>
</feature>
<evidence type="ECO:0000256" key="2">
    <source>
        <dbReference type="SAM" id="Phobius"/>
    </source>
</evidence>
<name>A0ABU3JPW5_9ACTN</name>
<keyword evidence="2" id="KW-0812">Transmembrane</keyword>
<feature type="transmembrane region" description="Helical" evidence="2">
    <location>
        <begin position="169"/>
        <end position="187"/>
    </location>
</feature>
<dbReference type="Proteomes" id="UP001249760">
    <property type="component" value="Unassembled WGS sequence"/>
</dbReference>
<proteinExistence type="predicted"/>
<feature type="transmembrane region" description="Helical" evidence="2">
    <location>
        <begin position="133"/>
        <end position="149"/>
    </location>
</feature>
<feature type="transmembrane region" description="Helical" evidence="2">
    <location>
        <begin position="208"/>
        <end position="241"/>
    </location>
</feature>
<feature type="compositionally biased region" description="Low complexity" evidence="1">
    <location>
        <begin position="454"/>
        <end position="466"/>
    </location>
</feature>
<comment type="caution">
    <text evidence="3">The sequence shown here is derived from an EMBL/GenBank/DDBJ whole genome shotgun (WGS) entry which is preliminary data.</text>
</comment>
<protein>
    <recommendedName>
        <fullName evidence="5">Integral membrane protein</fullName>
    </recommendedName>
</protein>
<organism evidence="3 4">
    <name type="scientific">Streptomyces lusitanus</name>
    <dbReference type="NCBI Taxonomy" id="68232"/>
    <lineage>
        <taxon>Bacteria</taxon>
        <taxon>Bacillati</taxon>
        <taxon>Actinomycetota</taxon>
        <taxon>Actinomycetes</taxon>
        <taxon>Kitasatosporales</taxon>
        <taxon>Streptomycetaceae</taxon>
        <taxon>Streptomyces</taxon>
    </lineage>
</organism>
<evidence type="ECO:0000313" key="3">
    <source>
        <dbReference type="EMBL" id="MDT6983962.1"/>
    </source>
</evidence>
<feature type="compositionally biased region" description="Basic residues" evidence="1">
    <location>
        <begin position="361"/>
        <end position="374"/>
    </location>
</feature>
<sequence length="583" mass="62059">MSAGVLVRRRTVDGATALRGGGSWRPTPYQCAGFLFFLTMTLAFWRVPLCCDAGQHAAVVERLKDDLLHPRHPMADLPGAGSPYYSPYAVAQGAFARWTGLGGWEVLRLTGPLNLLVLLTGLGRFVRVLTPRPWAPVLALAATALLWGVERAWWSGYLNLMSMTGNLPYPSAFAIGLAFWAWALTGARARGTRAVRYLGPGGLRPLSGYAGLGVLYGLILLVHPITAVAAALGALALVAGWQRRWSAALAGRWALTGAVALLTAACWPYFDVFALAGDTSVDAMHRRLYLDLPGQFGLALLGLPALWLRARRSWRDPLLLMFALDCAVVTYGWVSGHYTYGRALGLATPTSSFPTNSAARPRQRRTSPRARPRRSGGASRGSTRCGGYWTAAARWPTRPCGRWRGGRGGRCCTRCGEGGAHKGRGELRDQPRCGRTRRATVLGTPVAVRGCGAGPQAAGAAPLQGRGELRDRPRAARTRRATVPGTPVAVWRCGAGPLEGCRLRPPVPPLAARLPAGGRRLKGRGELRDQPRCGRTRPTTVPGTPVAVRGGGAGPLEGCRLRPPVPPLAARLPAGGVGNLAVP</sequence>
<feature type="transmembrane region" description="Helical" evidence="2">
    <location>
        <begin position="314"/>
        <end position="334"/>
    </location>
</feature>
<keyword evidence="2" id="KW-0472">Membrane</keyword>
<feature type="transmembrane region" description="Helical" evidence="2">
    <location>
        <begin position="253"/>
        <end position="276"/>
    </location>
</feature>
<feature type="compositionally biased region" description="Basic and acidic residues" evidence="1">
    <location>
        <begin position="523"/>
        <end position="532"/>
    </location>
</feature>
<feature type="transmembrane region" description="Helical" evidence="2">
    <location>
        <begin position="288"/>
        <end position="308"/>
    </location>
</feature>
<evidence type="ECO:0000313" key="4">
    <source>
        <dbReference type="Proteomes" id="UP001249760"/>
    </source>
</evidence>
<gene>
    <name evidence="3" type="ORF">QNO04_10865</name>
</gene>
<accession>A0ABU3JPW5</accession>